<sequence>MHTTPNPPYRKVIQLLANVRAIFLERPTVDYTFGLGIMFETTYLVMMTRHAFYVAEITDCWTTNFPTMAAIINVLLDLDGPSADLSRYFDYSYLVSTSIMTVNTPHGYAEKAVNQSFFGGDARDLPSIFDGRDQLIPVTRVLARSINLPHPTKSDVLVLFNLPRFGSGRSSRDADRVARLVGRESSLPTAVWFECRFARDPDSCELDREVGAYVTRLPLSNVTKECLALVVHGFNRDPDTPYLCPLGESDEFAPRRRVDFLTLAAPHPTPCILAHKPKPPTLREWIFYFFRGVYKMSSLRWQVTKYTMVR</sequence>
<evidence type="ECO:0000313" key="1">
    <source>
        <dbReference type="EMBL" id="SCZ92708.1"/>
    </source>
</evidence>
<gene>
    <name evidence="1" type="ORF">BZ3500_MVSOF-1268-A1-R1_CHR5-2G08126</name>
</gene>
<accession>A0A2X0KLM5</accession>
<name>A0A2X0KLM5_9BASI</name>
<keyword evidence="2" id="KW-1185">Reference proteome</keyword>
<dbReference type="EMBL" id="FMWP01000018">
    <property type="protein sequence ID" value="SCZ92708.1"/>
    <property type="molecule type" value="Genomic_DNA"/>
</dbReference>
<dbReference type="Proteomes" id="UP000249723">
    <property type="component" value="Unassembled WGS sequence"/>
</dbReference>
<reference evidence="2" key="1">
    <citation type="submission" date="2016-10" db="EMBL/GenBank/DDBJ databases">
        <authorList>
            <person name="Jeantristanb JTB J.-T."/>
            <person name="Ricardo R."/>
        </authorList>
    </citation>
    <scope>NUCLEOTIDE SEQUENCE [LARGE SCALE GENOMIC DNA]</scope>
</reference>
<proteinExistence type="predicted"/>
<organism evidence="1 2">
    <name type="scientific">Microbotryum saponariae</name>
    <dbReference type="NCBI Taxonomy" id="289078"/>
    <lineage>
        <taxon>Eukaryota</taxon>
        <taxon>Fungi</taxon>
        <taxon>Dikarya</taxon>
        <taxon>Basidiomycota</taxon>
        <taxon>Pucciniomycotina</taxon>
        <taxon>Microbotryomycetes</taxon>
        <taxon>Microbotryales</taxon>
        <taxon>Microbotryaceae</taxon>
        <taxon>Microbotryum</taxon>
    </lineage>
</organism>
<evidence type="ECO:0000313" key="2">
    <source>
        <dbReference type="Proteomes" id="UP000249723"/>
    </source>
</evidence>
<dbReference type="AlphaFoldDB" id="A0A2X0KLM5"/>
<protein>
    <submittedName>
        <fullName evidence="1">BZ3500_MvSof-1268-A1-R1_Chr5-2g08126 protein</fullName>
    </submittedName>
</protein>